<comment type="subcellular location">
    <subcellularLocation>
        <location evidence="1 14">Endoplasmic reticulum membrane</location>
        <topology evidence="1 14">Multi-pass membrane protein</topology>
    </subcellularLocation>
</comment>
<proteinExistence type="inferred from homology"/>
<feature type="transmembrane region" description="Helical" evidence="14">
    <location>
        <begin position="434"/>
        <end position="459"/>
    </location>
</feature>
<comment type="catalytic activity">
    <reaction evidence="12 14">
        <text>an alpha-D-Man-(1-&gt;2)-alpha-D-Man-(1-&gt;2)-alpha-D-Man-(1-&gt;3)-[alpha-D-Man-(1-&gt;6)]-beta-D-Man-(1-&gt;4)-beta-D-GlcNAc-(1-&gt;4)-alpha-D-GlcNAc-diphospho-di-trans,poly-cis-dolichol + a di-trans,poly-cis-dolichyl beta-D-mannosyl phosphate = an alpha-D-Man-(1-&gt;2)-alpha-D-Man-(1-&gt;2)-alpha-D-Man-(1-&gt;3)-[alpha-D-Man-(1-&gt;3)-alpha-D-Man-(1-&gt;6)]-beta-D-Man-(1-&gt;4)-beta-D-GlcNAc-(1-&gt;4)-alpha-D-GlcNAc-diphospho-di-trans,poly-cis-dolichol + a di-trans,poly-cis-dolichyl phosphate + H(+)</text>
        <dbReference type="Rhea" id="RHEA:29527"/>
        <dbReference type="Rhea" id="RHEA-COMP:19498"/>
        <dbReference type="Rhea" id="RHEA-COMP:19501"/>
        <dbReference type="Rhea" id="RHEA-COMP:19516"/>
        <dbReference type="Rhea" id="RHEA-COMP:19517"/>
        <dbReference type="ChEBI" id="CHEBI:15378"/>
        <dbReference type="ChEBI" id="CHEBI:57683"/>
        <dbReference type="ChEBI" id="CHEBI:58211"/>
        <dbReference type="ChEBI" id="CHEBI:132515"/>
        <dbReference type="ChEBI" id="CHEBI:132516"/>
        <dbReference type="EC" id="2.4.1.258"/>
    </reaction>
    <physiologicalReaction direction="left-to-right" evidence="12 14">
        <dbReference type="Rhea" id="RHEA:29528"/>
    </physiologicalReaction>
</comment>
<dbReference type="AlphaFoldDB" id="A0A8H3YEA5"/>
<evidence type="ECO:0000256" key="6">
    <source>
        <dbReference type="ARBA" id="ARBA00022679"/>
    </source>
</evidence>
<dbReference type="PANTHER" id="PTHR12646:SF0">
    <property type="entry name" value="DOL-P-MAN:MAN(5)GLCNAC(2)-PP-DOL ALPHA-1,3-MANNOSYLTRANSFERASE"/>
    <property type="match status" value="1"/>
</dbReference>
<dbReference type="UniPathway" id="UPA00378"/>
<evidence type="ECO:0000256" key="14">
    <source>
        <dbReference type="RuleBase" id="RU364047"/>
    </source>
</evidence>
<dbReference type="EC" id="2.4.1.258" evidence="3 14"/>
<evidence type="ECO:0000256" key="12">
    <source>
        <dbReference type="ARBA" id="ARBA00049506"/>
    </source>
</evidence>
<dbReference type="PANTHER" id="PTHR12646">
    <property type="entry name" value="NOT56 - RELATED"/>
    <property type="match status" value="1"/>
</dbReference>
<feature type="transmembrane region" description="Helical" evidence="14">
    <location>
        <begin position="402"/>
        <end position="422"/>
    </location>
</feature>
<keyword evidence="10 14" id="KW-0472">Membrane</keyword>
<comment type="caution">
    <text evidence="15">The sequence shown here is derived from an EMBL/GenBank/DDBJ whole genome shotgun (WGS) entry which is preliminary data.</text>
</comment>
<evidence type="ECO:0000256" key="8">
    <source>
        <dbReference type="ARBA" id="ARBA00022824"/>
    </source>
</evidence>
<organism evidence="15 16">
    <name type="scientific">Naganishia liquefaciens</name>
    <dbReference type="NCBI Taxonomy" id="104408"/>
    <lineage>
        <taxon>Eukaryota</taxon>
        <taxon>Fungi</taxon>
        <taxon>Dikarya</taxon>
        <taxon>Basidiomycota</taxon>
        <taxon>Agaricomycotina</taxon>
        <taxon>Tremellomycetes</taxon>
        <taxon>Filobasidiales</taxon>
        <taxon>Filobasidiaceae</taxon>
        <taxon>Naganishia</taxon>
    </lineage>
</organism>
<keyword evidence="9 14" id="KW-1133">Transmembrane helix</keyword>
<evidence type="ECO:0000256" key="4">
    <source>
        <dbReference type="ARBA" id="ARBA00015561"/>
    </source>
</evidence>
<comment type="pathway">
    <text evidence="2 14">Protein modification; protein glycosylation.</text>
</comment>
<evidence type="ECO:0000256" key="3">
    <source>
        <dbReference type="ARBA" id="ARBA00011964"/>
    </source>
</evidence>
<dbReference type="GO" id="GO:0052925">
    <property type="term" value="F:dol-P-Man:Man(5)GlcNAc(2)-PP-Dol alpha-1,3-mannosyltransferase activity"/>
    <property type="evidence" value="ECO:0007669"/>
    <property type="project" value="UniProtKB-EC"/>
</dbReference>
<dbReference type="InterPro" id="IPR007873">
    <property type="entry name" value="Glycosyltransferase_ALG3"/>
</dbReference>
<keyword evidence="8 14" id="KW-0256">Endoplasmic reticulum</keyword>
<keyword evidence="6 14" id="KW-0808">Transferase</keyword>
<evidence type="ECO:0000256" key="5">
    <source>
        <dbReference type="ARBA" id="ARBA00022676"/>
    </source>
</evidence>
<accession>A0A8H3YEA5</accession>
<feature type="transmembrane region" description="Helical" evidence="14">
    <location>
        <begin position="350"/>
        <end position="367"/>
    </location>
</feature>
<evidence type="ECO:0000256" key="2">
    <source>
        <dbReference type="ARBA" id="ARBA00004922"/>
    </source>
</evidence>
<gene>
    <name evidence="15" type="ORF">NliqN6_2465</name>
</gene>
<comment type="similarity">
    <text evidence="13">Belongs to the glycosyltransferase ALG3 family.</text>
</comment>
<reference evidence="15" key="1">
    <citation type="submission" date="2020-07" db="EMBL/GenBank/DDBJ databases">
        <title>Draft Genome Sequence of a Deep-Sea Yeast, Naganishia (Cryptococcus) liquefaciens strain N6.</title>
        <authorList>
            <person name="Han Y.W."/>
            <person name="Kajitani R."/>
            <person name="Morimoto H."/>
            <person name="Parhat M."/>
            <person name="Tsubouchi H."/>
            <person name="Bakenova O."/>
            <person name="Ogata M."/>
            <person name="Argunhan B."/>
            <person name="Aoki R."/>
            <person name="Kajiwara S."/>
            <person name="Itoh T."/>
            <person name="Iwasaki H."/>
        </authorList>
    </citation>
    <scope>NUCLEOTIDE SEQUENCE</scope>
    <source>
        <strain evidence="15">N6</strain>
    </source>
</reference>
<evidence type="ECO:0000256" key="10">
    <source>
        <dbReference type="ARBA" id="ARBA00023136"/>
    </source>
</evidence>
<evidence type="ECO:0000313" key="15">
    <source>
        <dbReference type="EMBL" id="GHJ86063.1"/>
    </source>
</evidence>
<evidence type="ECO:0000256" key="13">
    <source>
        <dbReference type="ARBA" id="ARBA00093457"/>
    </source>
</evidence>
<comment type="function">
    <text evidence="11 14">Dol-P-Man:Man(5)GlcNAc(2)-PP-Dol alpha-1,3-mannosyltransferase that operates in the biosynthetic pathway of dolichol-linked oligosaccharides, the glycan precursors employed in protein asparagine (N)-glycosylation. The assembly of dolichol-linked oligosaccharides begins on the cytosolic side of the endoplasmic reticulum membrane and finishes in its lumen. The sequential addition of sugars to dolichol pyrophosphate produces dolichol-linked oligosaccharides containing fourteen sugars, including two GlcNAcs, nine mannoses and three glucoses. Once assembled, the oligosaccharide is transferred from the lipid to nascent proteins by oligosaccharyltransferases. In the lumen of the endoplasmic reticulum, adds the first dolichyl beta-D-mannosyl phosphate derived mannose in an alpha-1,3 linkage to Man(5)GlcNAc(2)-PP-dolichol to produce Man(6)GlcNAc(2)-PP-dolichol.</text>
</comment>
<protein>
    <recommendedName>
        <fullName evidence="4 14">Dol-P-Man:Man(5)GlcNAc(2)-PP-Dol alpha-1,3-mannosyltransferase</fullName>
        <ecNumber evidence="3 14">2.4.1.258</ecNumber>
    </recommendedName>
    <alternativeName>
        <fullName evidence="14">Dol-P-Man-dependent alpha(1-3)-mannosyltransferase</fullName>
    </alternativeName>
</protein>
<feature type="transmembrane region" description="Helical" evidence="14">
    <location>
        <begin position="223"/>
        <end position="244"/>
    </location>
</feature>
<sequence length="492" mass="55448">MSPTKATNPNRQSVISTAILLVLRLLTDTRYYWHLFSLIFLGEIALCALVIRYVAYTNIDYLAYTQQAALFLPPSNIRDYSQIQGGTGPLVYPALHLYIYSALHQLFPAASTYDVAGFVPDDKSDLEDARIAGGKTSLRQLQAIWAGVYLSTLLLVAFIYRGVISSIESRRPAAEKKEQAASRTATYGPDVRQSLVNLLLGSSPPLQPFLLLLPLSKRLHSIYMLRLFNDPLAMIVFYFAVLLLCKKQWHTGVAFYALALGIKMNILLFLPGLLVLLFQYKGAIGTIVSVGMIAIIQLLLPAPYFFSSRQSAQTYFASAFDFGREFLFKWSVNWRWLGEDTFLSKELKRGLLISHFVALILFAYFRWSSIIPGGTVTVLKRGLSSVQALGKAPISRGLESGLHIPFVLFTSNMLGILFARSLHYQFFSWYAHQLPFLLWLTRWPLIVCATLWVIVLWVWDSFPPSTPASFILFAIHAAVAFAIFWKGEIRSR</sequence>
<evidence type="ECO:0000256" key="9">
    <source>
        <dbReference type="ARBA" id="ARBA00022989"/>
    </source>
</evidence>
<feature type="transmembrane region" description="Helical" evidence="14">
    <location>
        <begin position="465"/>
        <end position="485"/>
    </location>
</feature>
<dbReference type="GO" id="GO:0005789">
    <property type="term" value="C:endoplasmic reticulum membrane"/>
    <property type="evidence" value="ECO:0007669"/>
    <property type="project" value="UniProtKB-SubCell"/>
</dbReference>
<evidence type="ECO:0000256" key="7">
    <source>
        <dbReference type="ARBA" id="ARBA00022692"/>
    </source>
</evidence>
<keyword evidence="16" id="KW-1185">Reference proteome</keyword>
<dbReference type="EMBL" id="BLZA01000017">
    <property type="protein sequence ID" value="GHJ86063.1"/>
    <property type="molecule type" value="Genomic_DNA"/>
</dbReference>
<dbReference type="OrthoDB" id="20028at2759"/>
<evidence type="ECO:0000256" key="1">
    <source>
        <dbReference type="ARBA" id="ARBA00004477"/>
    </source>
</evidence>
<feature type="transmembrane region" description="Helical" evidence="14">
    <location>
        <begin position="284"/>
        <end position="306"/>
    </location>
</feature>
<name>A0A8H3YEA5_9TREE</name>
<dbReference type="Proteomes" id="UP000620104">
    <property type="component" value="Unassembled WGS sequence"/>
</dbReference>
<evidence type="ECO:0000256" key="11">
    <source>
        <dbReference type="ARBA" id="ARBA00044743"/>
    </source>
</evidence>
<feature type="transmembrane region" description="Helical" evidence="14">
    <location>
        <begin position="256"/>
        <end position="278"/>
    </location>
</feature>
<keyword evidence="7 14" id="KW-0812">Transmembrane</keyword>
<dbReference type="Pfam" id="PF05208">
    <property type="entry name" value="ALG3"/>
    <property type="match status" value="2"/>
</dbReference>
<keyword evidence="5 14" id="KW-0328">Glycosyltransferase</keyword>
<evidence type="ECO:0000313" key="16">
    <source>
        <dbReference type="Proteomes" id="UP000620104"/>
    </source>
</evidence>
<feature type="transmembrane region" description="Helical" evidence="14">
    <location>
        <begin position="143"/>
        <end position="163"/>
    </location>
</feature>
<feature type="transmembrane region" description="Helical" evidence="14">
    <location>
        <begin position="31"/>
        <end position="55"/>
    </location>
</feature>